<reference evidence="2" key="2">
    <citation type="submission" date="2021-05" db="EMBL/GenBank/DDBJ databases">
        <authorList>
            <person name="Pain A."/>
        </authorList>
    </citation>
    <scope>NUCLEOTIDE SEQUENCE</scope>
    <source>
        <strain evidence="2">1802A</strain>
    </source>
</reference>
<evidence type="ECO:0000313" key="2">
    <source>
        <dbReference type="EMBL" id="KAK1936389.1"/>
    </source>
</evidence>
<accession>A0AAD9GDF2</accession>
<dbReference type="EMBL" id="JAHBMH010000044">
    <property type="protein sequence ID" value="KAK1936389.1"/>
    <property type="molecule type" value="Genomic_DNA"/>
</dbReference>
<feature type="chain" id="PRO_5041947277" evidence="1">
    <location>
        <begin position="17"/>
        <end position="311"/>
    </location>
</feature>
<name>A0AAD9GDF2_BABDI</name>
<reference evidence="2" key="1">
    <citation type="journal article" date="2014" name="Nucleic Acids Res.">
        <title>The evolutionary dynamics of variant antigen genes in Babesia reveal a history of genomic innovation underlying host-parasite interaction.</title>
        <authorList>
            <person name="Jackson A.P."/>
            <person name="Otto T.D."/>
            <person name="Darby A."/>
            <person name="Ramaprasad A."/>
            <person name="Xia D."/>
            <person name="Echaide I.E."/>
            <person name="Farber M."/>
            <person name="Gahlot S."/>
            <person name="Gamble J."/>
            <person name="Gupta D."/>
            <person name="Gupta Y."/>
            <person name="Jackson L."/>
            <person name="Malandrin L."/>
            <person name="Malas T.B."/>
            <person name="Moussa E."/>
            <person name="Nair M."/>
            <person name="Reid A.J."/>
            <person name="Sanders M."/>
            <person name="Sharma J."/>
            <person name="Tracey A."/>
            <person name="Quail M.A."/>
            <person name="Weir W."/>
            <person name="Wastling J.M."/>
            <person name="Hall N."/>
            <person name="Willadsen P."/>
            <person name="Lingelbach K."/>
            <person name="Shiels B."/>
            <person name="Tait A."/>
            <person name="Berriman M."/>
            <person name="Allred D.R."/>
            <person name="Pain A."/>
        </authorList>
    </citation>
    <scope>NUCLEOTIDE SEQUENCE</scope>
    <source>
        <strain evidence="2">1802A</strain>
    </source>
</reference>
<sequence>MHKLTTHFLFLLTSIANNVKVVWKKRGTLPLRAVALETDIYEKAETFLRQQEGEKTYFSSPRAAMLFLIERANENIKTSSADEFVQLLLLNCARNFKPDSRIKFELLNECKRRVREIPCSGIPQVLQTLFTLFSPNAPELVEAFALYLDRITTEITIYNRGRAIPAEGYTSPVLTFLEDVNLLGNILATLDRCNLNRADLAVQVVEMFERHNYKQLEKANFQGLIDVLHYLAFSLDQHDAIDVVAIVIQQRLEEGVDASAGQLAAISECFIAAPLALNPLRHQALIHAIRHRANESKGNKKVLEDILDKLS</sequence>
<gene>
    <name evidence="2" type="ORF">X943_003152</name>
</gene>
<feature type="signal peptide" evidence="1">
    <location>
        <begin position="1"/>
        <end position="16"/>
    </location>
</feature>
<proteinExistence type="predicted"/>
<keyword evidence="1" id="KW-0732">Signal</keyword>
<comment type="caution">
    <text evidence="2">The sequence shown here is derived from an EMBL/GenBank/DDBJ whole genome shotgun (WGS) entry which is preliminary data.</text>
</comment>
<keyword evidence="3" id="KW-1185">Reference proteome</keyword>
<dbReference type="AlphaFoldDB" id="A0AAD9GDF2"/>
<evidence type="ECO:0000313" key="3">
    <source>
        <dbReference type="Proteomes" id="UP001195914"/>
    </source>
</evidence>
<protein>
    <submittedName>
        <fullName evidence="2">Uncharacterized protein</fullName>
    </submittedName>
</protein>
<dbReference type="Proteomes" id="UP001195914">
    <property type="component" value="Unassembled WGS sequence"/>
</dbReference>
<organism evidence="2 3">
    <name type="scientific">Babesia divergens</name>
    <dbReference type="NCBI Taxonomy" id="32595"/>
    <lineage>
        <taxon>Eukaryota</taxon>
        <taxon>Sar</taxon>
        <taxon>Alveolata</taxon>
        <taxon>Apicomplexa</taxon>
        <taxon>Aconoidasida</taxon>
        <taxon>Piroplasmida</taxon>
        <taxon>Babesiidae</taxon>
        <taxon>Babesia</taxon>
    </lineage>
</organism>
<evidence type="ECO:0000256" key="1">
    <source>
        <dbReference type="SAM" id="SignalP"/>
    </source>
</evidence>